<name>A0A2V4V1X8_PAEBA</name>
<dbReference type="InterPro" id="IPR015422">
    <property type="entry name" value="PyrdxlP-dep_Trfase_small"/>
</dbReference>
<dbReference type="InterPro" id="IPR027619">
    <property type="entry name" value="C-S_lyase_PatB-like"/>
</dbReference>
<keyword evidence="3" id="KW-0663">Pyridoxal phosphate</keyword>
<dbReference type="CDD" id="cd00609">
    <property type="entry name" value="AAT_like"/>
    <property type="match status" value="1"/>
</dbReference>
<evidence type="ECO:0000256" key="2">
    <source>
        <dbReference type="ARBA" id="ARBA00012224"/>
    </source>
</evidence>
<reference evidence="7 8" key="1">
    <citation type="submission" date="2018-06" db="EMBL/GenBank/DDBJ databases">
        <title>Genomic Encyclopedia of Type Strains, Phase III (KMG-III): the genomes of soil and plant-associated and newly described type strains.</title>
        <authorList>
            <person name="Whitman W."/>
        </authorList>
    </citation>
    <scope>NUCLEOTIDE SEQUENCE [LARGE SCALE GENOMIC DNA]</scope>
    <source>
        <strain evidence="7 8">CECT 7022</strain>
    </source>
</reference>
<dbReference type="SUPFAM" id="SSF53383">
    <property type="entry name" value="PLP-dependent transferases"/>
    <property type="match status" value="1"/>
</dbReference>
<dbReference type="GO" id="GO:0030170">
    <property type="term" value="F:pyridoxal phosphate binding"/>
    <property type="evidence" value="ECO:0007669"/>
    <property type="project" value="InterPro"/>
</dbReference>
<feature type="domain" description="Aminotransferase class I/classII large" evidence="6">
    <location>
        <begin position="59"/>
        <end position="408"/>
    </location>
</feature>
<accession>A0A2V4V1X8</accession>
<gene>
    <name evidence="7" type="ORF">DFQ00_11732</name>
</gene>
<dbReference type="InterPro" id="IPR004839">
    <property type="entry name" value="Aminotransferase_I/II_large"/>
</dbReference>
<dbReference type="InterPro" id="IPR051798">
    <property type="entry name" value="Class-II_PLP-Dep_Aminotrans"/>
</dbReference>
<dbReference type="NCBIfam" id="TIGR04350">
    <property type="entry name" value="C_S_lyase_PatB"/>
    <property type="match status" value="1"/>
</dbReference>
<comment type="cofactor">
    <cofactor evidence="1">
        <name>pyridoxal 5'-phosphate</name>
        <dbReference type="ChEBI" id="CHEBI:597326"/>
    </cofactor>
</comment>
<dbReference type="Pfam" id="PF00155">
    <property type="entry name" value="Aminotran_1_2"/>
    <property type="match status" value="1"/>
</dbReference>
<evidence type="ECO:0000256" key="4">
    <source>
        <dbReference type="ARBA" id="ARBA00023239"/>
    </source>
</evidence>
<dbReference type="GO" id="GO:0047804">
    <property type="term" value="F:cysteine-S-conjugate beta-lyase activity"/>
    <property type="evidence" value="ECO:0007669"/>
    <property type="project" value="UniProtKB-EC"/>
</dbReference>
<evidence type="ECO:0000256" key="1">
    <source>
        <dbReference type="ARBA" id="ARBA00001933"/>
    </source>
</evidence>
<dbReference type="EMBL" id="QJSW01000017">
    <property type="protein sequence ID" value="PYE45689.1"/>
    <property type="molecule type" value="Genomic_DNA"/>
</dbReference>
<evidence type="ECO:0000313" key="7">
    <source>
        <dbReference type="EMBL" id="PYE45689.1"/>
    </source>
</evidence>
<comment type="similarity">
    <text evidence="5">Belongs to the class-II pyridoxal-phosphate-dependent aminotransferase family. MalY/PatB cystathionine beta-lyase subfamily.</text>
</comment>
<comment type="caution">
    <text evidence="7">The sequence shown here is derived from an EMBL/GenBank/DDBJ whole genome shotgun (WGS) entry which is preliminary data.</text>
</comment>
<protein>
    <recommendedName>
        <fullName evidence="2">cysteine-S-conjugate beta-lyase</fullName>
        <ecNumber evidence="2">4.4.1.13</ecNumber>
    </recommendedName>
</protein>
<evidence type="ECO:0000313" key="8">
    <source>
        <dbReference type="Proteomes" id="UP000247790"/>
    </source>
</evidence>
<organism evidence="7 8">
    <name type="scientific">Paenibacillus barcinonensis</name>
    <dbReference type="NCBI Taxonomy" id="198119"/>
    <lineage>
        <taxon>Bacteria</taxon>
        <taxon>Bacillati</taxon>
        <taxon>Bacillota</taxon>
        <taxon>Bacilli</taxon>
        <taxon>Bacillales</taxon>
        <taxon>Paenibacillaceae</taxon>
        <taxon>Paenibacillus</taxon>
    </lineage>
</organism>
<proteinExistence type="inferred from homology"/>
<dbReference type="InterPro" id="IPR015421">
    <property type="entry name" value="PyrdxlP-dep_Trfase_major"/>
</dbReference>
<dbReference type="RefSeq" id="WP_279630426.1">
    <property type="nucleotide sequence ID" value="NZ_CP054614.1"/>
</dbReference>
<dbReference type="EC" id="4.4.1.13" evidence="2"/>
<dbReference type="PANTHER" id="PTHR43525:SF1">
    <property type="entry name" value="PROTEIN MALY"/>
    <property type="match status" value="1"/>
</dbReference>
<dbReference type="PANTHER" id="PTHR43525">
    <property type="entry name" value="PROTEIN MALY"/>
    <property type="match status" value="1"/>
</dbReference>
<evidence type="ECO:0000256" key="5">
    <source>
        <dbReference type="ARBA" id="ARBA00037974"/>
    </source>
</evidence>
<sequence>MTKMSQMSETNNITEKAKSYNFDEIIDRTGTNAMNTDGFRQYIFNATSEMTFPFKDEEMIRMWIADMDFATPPEILDAVKQRLDRRIMGYSQIFDPAYYEAVASWMGRYYDWSFPKEHLETSNGIIPALYELVEYICQPDEKVLILTPSYGFFKSAADHNQLELVCSDMINEQGHYTIDFEDFEAKARDEKVRVCIFCNPHNPSGRIWSTEELKRVGEICLSNDVWIISDEIHCDLLRTGKTHTPLAKLFPDTDRIVTCMSPSKTFNMAGLMFSNVIIANKGLRDIWQARHYGFKNPLSIAATQAAYEHGDAWLRQLKLYLDDNFAYVDEYVKQHLPLAVFHIPDATYLAWIDITPYAPKDVSLPLFFAEQAGVLLEDGGMFVANGEGCIRLNLACPRSILKEGLSRISRVLVKQQEDMLSVTV</sequence>
<dbReference type="Proteomes" id="UP000247790">
    <property type="component" value="Unassembled WGS sequence"/>
</dbReference>
<keyword evidence="4 7" id="KW-0456">Lyase</keyword>
<dbReference type="Gene3D" id="3.90.1150.10">
    <property type="entry name" value="Aspartate Aminotransferase, domain 1"/>
    <property type="match status" value="1"/>
</dbReference>
<dbReference type="AlphaFoldDB" id="A0A2V4V1X8"/>
<evidence type="ECO:0000259" key="6">
    <source>
        <dbReference type="Pfam" id="PF00155"/>
    </source>
</evidence>
<dbReference type="InterPro" id="IPR015424">
    <property type="entry name" value="PyrdxlP-dep_Trfase"/>
</dbReference>
<evidence type="ECO:0000256" key="3">
    <source>
        <dbReference type="ARBA" id="ARBA00022898"/>
    </source>
</evidence>
<dbReference type="Gene3D" id="3.40.640.10">
    <property type="entry name" value="Type I PLP-dependent aspartate aminotransferase-like (Major domain)"/>
    <property type="match status" value="1"/>
</dbReference>